<comment type="caution">
    <text evidence="1">The sequence shown here is derived from an EMBL/GenBank/DDBJ whole genome shotgun (WGS) entry which is preliminary data.</text>
</comment>
<dbReference type="EMBL" id="JAVDRL010000008">
    <property type="protein sequence ID" value="MDR6532318.1"/>
    <property type="molecule type" value="Genomic_DNA"/>
</dbReference>
<organism evidence="1 2">
    <name type="scientific">Caulobacter rhizosphaerae</name>
    <dbReference type="NCBI Taxonomy" id="2010972"/>
    <lineage>
        <taxon>Bacteria</taxon>
        <taxon>Pseudomonadati</taxon>
        <taxon>Pseudomonadota</taxon>
        <taxon>Alphaproteobacteria</taxon>
        <taxon>Caulobacterales</taxon>
        <taxon>Caulobacteraceae</taxon>
        <taxon>Caulobacter</taxon>
    </lineage>
</organism>
<reference evidence="1 2" key="1">
    <citation type="submission" date="2023-07" db="EMBL/GenBank/DDBJ databases">
        <title>Sorghum-associated microbial communities from plants grown in Nebraska, USA.</title>
        <authorList>
            <person name="Schachtman D."/>
        </authorList>
    </citation>
    <scope>NUCLEOTIDE SEQUENCE [LARGE SCALE GENOMIC DNA]</scope>
    <source>
        <strain evidence="1 2">DS2154</strain>
    </source>
</reference>
<proteinExistence type="predicted"/>
<protein>
    <recommendedName>
        <fullName evidence="3">DUF3606 domain-containing protein</fullName>
    </recommendedName>
</protein>
<dbReference type="InterPro" id="IPR022037">
    <property type="entry name" value="DUF3606"/>
</dbReference>
<gene>
    <name evidence="1" type="ORF">J2800_003074</name>
</gene>
<evidence type="ECO:0000313" key="1">
    <source>
        <dbReference type="EMBL" id="MDR6532318.1"/>
    </source>
</evidence>
<dbReference type="RefSeq" id="WP_056754978.1">
    <property type="nucleotide sequence ID" value="NZ_BMLD01000004.1"/>
</dbReference>
<dbReference type="Proteomes" id="UP001262754">
    <property type="component" value="Unassembled WGS sequence"/>
</dbReference>
<name>A0ABU1N1W1_9CAUL</name>
<accession>A0ABU1N1W1</accession>
<evidence type="ECO:0008006" key="3">
    <source>
        <dbReference type="Google" id="ProtNLM"/>
    </source>
</evidence>
<sequence length="63" mass="7097">MTDNLQDRGPQDRARINVNEPHELAYWTGKFGVTADQLRNTVTEVGVSADAVEQALRSRRDKV</sequence>
<dbReference type="Pfam" id="PF12244">
    <property type="entry name" value="DUF3606"/>
    <property type="match status" value="1"/>
</dbReference>
<keyword evidence="2" id="KW-1185">Reference proteome</keyword>
<evidence type="ECO:0000313" key="2">
    <source>
        <dbReference type="Proteomes" id="UP001262754"/>
    </source>
</evidence>